<dbReference type="FunCoup" id="G9ERI3">
    <property type="interactions" value="183"/>
</dbReference>
<comment type="cofactor">
    <cofactor evidence="2">
        <name>Mg(2+)</name>
        <dbReference type="ChEBI" id="CHEBI:18420"/>
    </cofactor>
</comment>
<comment type="cofactor">
    <cofactor evidence="1">
        <name>Mn(2+)</name>
        <dbReference type="ChEBI" id="CHEBI:29035"/>
    </cofactor>
</comment>
<evidence type="ECO:0000256" key="3">
    <source>
        <dbReference type="ARBA" id="ARBA00022723"/>
    </source>
</evidence>
<keyword evidence="9" id="KW-1185">Reference proteome</keyword>
<dbReference type="CDD" id="cd03426">
    <property type="entry name" value="NUDIX_CoAse_Nudt7"/>
    <property type="match status" value="1"/>
</dbReference>
<dbReference type="Proteomes" id="UP000002770">
    <property type="component" value="Unassembled WGS sequence"/>
</dbReference>
<dbReference type="InterPro" id="IPR000086">
    <property type="entry name" value="NUDIX_hydrolase_dom"/>
</dbReference>
<dbReference type="eggNOG" id="COG0494">
    <property type="taxonomic scope" value="Bacteria"/>
</dbReference>
<dbReference type="STRING" id="658187.LDG_7898"/>
<dbReference type="AlphaFoldDB" id="G9ERI3"/>
<evidence type="ECO:0000313" key="8">
    <source>
        <dbReference type="EMBL" id="EHL30152.1"/>
    </source>
</evidence>
<dbReference type="GO" id="GO:0010945">
    <property type="term" value="F:coenzyme A diphosphatase activity"/>
    <property type="evidence" value="ECO:0007669"/>
    <property type="project" value="InterPro"/>
</dbReference>
<name>G9ERI3_9GAMM</name>
<evidence type="ECO:0000313" key="9">
    <source>
        <dbReference type="Proteomes" id="UP000002770"/>
    </source>
</evidence>
<dbReference type="InterPro" id="IPR015797">
    <property type="entry name" value="NUDIX_hydrolase-like_dom_sf"/>
</dbReference>
<dbReference type="SUPFAM" id="SSF55811">
    <property type="entry name" value="Nudix"/>
    <property type="match status" value="1"/>
</dbReference>
<organism evidence="8 9">
    <name type="scientific">Legionella drancourtii LLAP12</name>
    <dbReference type="NCBI Taxonomy" id="658187"/>
    <lineage>
        <taxon>Bacteria</taxon>
        <taxon>Pseudomonadati</taxon>
        <taxon>Pseudomonadota</taxon>
        <taxon>Gammaproteobacteria</taxon>
        <taxon>Legionellales</taxon>
        <taxon>Legionellaceae</taxon>
        <taxon>Legionella</taxon>
    </lineage>
</organism>
<evidence type="ECO:0000256" key="4">
    <source>
        <dbReference type="ARBA" id="ARBA00022801"/>
    </source>
</evidence>
<evidence type="ECO:0000256" key="5">
    <source>
        <dbReference type="ARBA" id="ARBA00022842"/>
    </source>
</evidence>
<keyword evidence="5" id="KW-0460">Magnesium</keyword>
<protein>
    <recommendedName>
        <fullName evidence="7">Nudix hydrolase domain-containing protein</fullName>
    </recommendedName>
</protein>
<evidence type="ECO:0000256" key="6">
    <source>
        <dbReference type="ARBA" id="ARBA00023211"/>
    </source>
</evidence>
<keyword evidence="3" id="KW-0479">Metal-binding</keyword>
<evidence type="ECO:0000256" key="2">
    <source>
        <dbReference type="ARBA" id="ARBA00001946"/>
    </source>
</evidence>
<accession>G9ERI3</accession>
<sequence>MGLNDLTANSPTQAAVMVLCERETNSLILTKRSDHLRAHPGEVCFPGGTWEEGDRDLYATALRELHEELGIPSERVHFIRALKIQQTLLGSVIHPWLASIESVNPYYLNSDEVSRLILVPLPLVQSAANYKDIIVERGKFRYKSCEFVFNDDWVWGATAKIMKQLIL</sequence>
<dbReference type="EMBL" id="JH413835">
    <property type="protein sequence ID" value="EHL30152.1"/>
    <property type="molecule type" value="Genomic_DNA"/>
</dbReference>
<dbReference type="PANTHER" id="PTHR12992">
    <property type="entry name" value="NUDIX HYDROLASE"/>
    <property type="match status" value="1"/>
</dbReference>
<reference evidence="8 9" key="1">
    <citation type="journal article" date="2011" name="BMC Genomics">
        <title>Insight into cross-talk between intra-amoebal pathogens.</title>
        <authorList>
            <person name="Gimenez G."/>
            <person name="Bertelli C."/>
            <person name="Moliner C."/>
            <person name="Robert C."/>
            <person name="Raoult D."/>
            <person name="Fournier P.E."/>
            <person name="Greub G."/>
        </authorList>
    </citation>
    <scope>NUCLEOTIDE SEQUENCE [LARGE SCALE GENOMIC DNA]</scope>
    <source>
        <strain evidence="8 9">LLAP12</strain>
    </source>
</reference>
<dbReference type="RefSeq" id="WP_006871789.1">
    <property type="nucleotide sequence ID" value="NZ_JH413835.1"/>
</dbReference>
<dbReference type="HOGENOM" id="CLU_040940_5_2_6"/>
<keyword evidence="4" id="KW-0378">Hydrolase</keyword>
<proteinExistence type="predicted"/>
<dbReference type="GO" id="GO:0046872">
    <property type="term" value="F:metal ion binding"/>
    <property type="evidence" value="ECO:0007669"/>
    <property type="project" value="UniProtKB-KW"/>
</dbReference>
<dbReference type="PROSITE" id="PS51462">
    <property type="entry name" value="NUDIX"/>
    <property type="match status" value="1"/>
</dbReference>
<dbReference type="InParanoid" id="G9ERI3"/>
<feature type="domain" description="Nudix hydrolase" evidence="7">
    <location>
        <begin position="11"/>
        <end position="140"/>
    </location>
</feature>
<evidence type="ECO:0000256" key="1">
    <source>
        <dbReference type="ARBA" id="ARBA00001936"/>
    </source>
</evidence>
<gene>
    <name evidence="8" type="ORF">LDG_7898</name>
</gene>
<keyword evidence="6" id="KW-0464">Manganese</keyword>
<evidence type="ECO:0000259" key="7">
    <source>
        <dbReference type="PROSITE" id="PS51462"/>
    </source>
</evidence>
<dbReference type="OrthoDB" id="9802805at2"/>
<dbReference type="Pfam" id="PF00293">
    <property type="entry name" value="NUDIX"/>
    <property type="match status" value="1"/>
</dbReference>
<dbReference type="InterPro" id="IPR045121">
    <property type="entry name" value="CoAse"/>
</dbReference>
<dbReference type="Gene3D" id="3.90.79.10">
    <property type="entry name" value="Nucleoside Triphosphate Pyrophosphohydrolase"/>
    <property type="match status" value="1"/>
</dbReference>
<dbReference type="PANTHER" id="PTHR12992:SF11">
    <property type="entry name" value="MITOCHONDRIAL COENZYME A DIPHOSPHATASE NUDT8"/>
    <property type="match status" value="1"/>
</dbReference>